<evidence type="ECO:0000313" key="5">
    <source>
        <dbReference type="Proteomes" id="UP000653493"/>
    </source>
</evidence>
<keyword evidence="2" id="KW-0349">Heme</keyword>
<keyword evidence="2" id="KW-0408">Iron</keyword>
<keyword evidence="2" id="KW-0479">Metal-binding</keyword>
<keyword evidence="5" id="KW-1185">Reference proteome</keyword>
<dbReference type="EMBL" id="BMSL01000014">
    <property type="protein sequence ID" value="GGS50492.1"/>
    <property type="molecule type" value="Genomic_DNA"/>
</dbReference>
<dbReference type="PANTHER" id="PTHR24305">
    <property type="entry name" value="CYTOCHROME P450"/>
    <property type="match status" value="1"/>
</dbReference>
<evidence type="ECO:0000256" key="1">
    <source>
        <dbReference type="ARBA" id="ARBA00010617"/>
    </source>
</evidence>
<dbReference type="InterPro" id="IPR001128">
    <property type="entry name" value="Cyt_P450"/>
</dbReference>
<dbReference type="PRINTS" id="PR00385">
    <property type="entry name" value="P450"/>
</dbReference>
<organism evidence="4 5">
    <name type="scientific">Streptomyces griseoviridis</name>
    <dbReference type="NCBI Taxonomy" id="45398"/>
    <lineage>
        <taxon>Bacteria</taxon>
        <taxon>Bacillati</taxon>
        <taxon>Actinomycetota</taxon>
        <taxon>Actinomycetes</taxon>
        <taxon>Kitasatosporales</taxon>
        <taxon>Streptomycetaceae</taxon>
        <taxon>Streptomyces</taxon>
    </lineage>
</organism>
<evidence type="ECO:0000256" key="3">
    <source>
        <dbReference type="SAM" id="MobiDB-lite"/>
    </source>
</evidence>
<dbReference type="GO" id="GO:0005506">
    <property type="term" value="F:iron ion binding"/>
    <property type="evidence" value="ECO:0007669"/>
    <property type="project" value="InterPro"/>
</dbReference>
<protein>
    <submittedName>
        <fullName evidence="4">Cytochrome P450</fullName>
    </submittedName>
</protein>
<dbReference type="InterPro" id="IPR002401">
    <property type="entry name" value="Cyt_P450_E_grp-I"/>
</dbReference>
<dbReference type="InterPro" id="IPR036396">
    <property type="entry name" value="Cyt_P450_sf"/>
</dbReference>
<reference evidence="4" key="2">
    <citation type="submission" date="2020-09" db="EMBL/GenBank/DDBJ databases">
        <authorList>
            <person name="Sun Q."/>
            <person name="Ohkuma M."/>
        </authorList>
    </citation>
    <scope>NUCLEOTIDE SEQUENCE</scope>
    <source>
        <strain evidence="4">JCM 4234</strain>
    </source>
</reference>
<name>A0A918GP81_STRGD</name>
<feature type="binding site" description="axial binding residue" evidence="2">
    <location>
        <position position="404"/>
    </location>
    <ligand>
        <name>heme</name>
        <dbReference type="ChEBI" id="CHEBI:30413"/>
    </ligand>
    <ligandPart>
        <name>Fe</name>
        <dbReference type="ChEBI" id="CHEBI:18248"/>
    </ligandPart>
</feature>
<evidence type="ECO:0000313" key="4">
    <source>
        <dbReference type="EMBL" id="GGS50492.1"/>
    </source>
</evidence>
<dbReference type="GO" id="GO:0016705">
    <property type="term" value="F:oxidoreductase activity, acting on paired donors, with incorporation or reduction of molecular oxygen"/>
    <property type="evidence" value="ECO:0007669"/>
    <property type="project" value="InterPro"/>
</dbReference>
<dbReference type="Gene3D" id="1.10.630.10">
    <property type="entry name" value="Cytochrome P450"/>
    <property type="match status" value="1"/>
</dbReference>
<reference evidence="4" key="1">
    <citation type="journal article" date="2014" name="Int. J. Syst. Evol. Microbiol.">
        <title>Complete genome sequence of Corynebacterium casei LMG S-19264T (=DSM 44701T), isolated from a smear-ripened cheese.</title>
        <authorList>
            <consortium name="US DOE Joint Genome Institute (JGI-PGF)"/>
            <person name="Walter F."/>
            <person name="Albersmeier A."/>
            <person name="Kalinowski J."/>
            <person name="Ruckert C."/>
        </authorList>
    </citation>
    <scope>NUCLEOTIDE SEQUENCE</scope>
    <source>
        <strain evidence="4">JCM 4234</strain>
    </source>
</reference>
<proteinExistence type="inferred from homology"/>
<feature type="region of interest" description="Disordered" evidence="3">
    <location>
        <begin position="453"/>
        <end position="514"/>
    </location>
</feature>
<dbReference type="GO" id="GO:0004497">
    <property type="term" value="F:monooxygenase activity"/>
    <property type="evidence" value="ECO:0007669"/>
    <property type="project" value="InterPro"/>
</dbReference>
<dbReference type="Pfam" id="PF00067">
    <property type="entry name" value="p450"/>
    <property type="match status" value="1"/>
</dbReference>
<dbReference type="GO" id="GO:0020037">
    <property type="term" value="F:heme binding"/>
    <property type="evidence" value="ECO:0007669"/>
    <property type="project" value="InterPro"/>
</dbReference>
<comment type="caution">
    <text evidence="4">The sequence shown here is derived from an EMBL/GenBank/DDBJ whole genome shotgun (WGS) entry which is preliminary data.</text>
</comment>
<sequence>MSEAVPVTERVWTTGVAPGIFPFFGHAIALLSRPLDFLESLPARGDVVEVRLGPRRAWMVCHPDLVHQVLKDPRTFDKGGPLYDRLRGLMGDGLVTCPHDDHRRQRRLLQPAFTPARVSALTRLMGEEAASVCRSWRPGRRVDVTAAMVALTTGVTSRLLFSGSLDAGRAAAVRACLAVVVRGLFVRTVVPVDALFRLPTPGNRRYRSAVRRLHGLVDTLIAERRRGAPRDDLLGTLLTAAGGGDGADTGPLTEREVRDQLVTLLLTGVESTAMCLASVFALLADHPEAERTLHEELDAVLADGSVPGPGELARLARTRDVVTETLRLRPPGWLFTRLTTRETELAGCRLPRGATVLYSPYLLHHRDTAFPEPDRFRPERWLPGGEAAGAGRAMLPFAAGSRKCIGDTFAMTEAVAAVAVIARHWRLRAPAGPLGRPRPAATLGPRTLVLVGEPRTRPAEGGPASAPPHGRNERQARHAHPPRQGASQDIPLTGPQDAAPKAPRTGPTTAGDDV</sequence>
<dbReference type="CDD" id="cd11049">
    <property type="entry name" value="CYP170A1-like"/>
    <property type="match status" value="1"/>
</dbReference>
<gene>
    <name evidence="4" type="ORF">GCM10010238_45010</name>
</gene>
<dbReference type="Proteomes" id="UP000653493">
    <property type="component" value="Unassembled WGS sequence"/>
</dbReference>
<accession>A0A918GP81</accession>
<evidence type="ECO:0000256" key="2">
    <source>
        <dbReference type="PIRSR" id="PIRSR602401-1"/>
    </source>
</evidence>
<dbReference type="PANTHER" id="PTHR24305:SF166">
    <property type="entry name" value="CYTOCHROME P450 12A4, MITOCHONDRIAL-RELATED"/>
    <property type="match status" value="1"/>
</dbReference>
<dbReference type="PRINTS" id="PR00463">
    <property type="entry name" value="EP450I"/>
</dbReference>
<comment type="cofactor">
    <cofactor evidence="2">
        <name>heme</name>
        <dbReference type="ChEBI" id="CHEBI:30413"/>
    </cofactor>
</comment>
<comment type="similarity">
    <text evidence="1">Belongs to the cytochrome P450 family.</text>
</comment>
<dbReference type="AlphaFoldDB" id="A0A918GP81"/>
<dbReference type="InterPro" id="IPR050121">
    <property type="entry name" value="Cytochrome_P450_monoxygenase"/>
</dbReference>
<dbReference type="SUPFAM" id="SSF48264">
    <property type="entry name" value="Cytochrome P450"/>
    <property type="match status" value="1"/>
</dbReference>